<evidence type="ECO:0000256" key="2">
    <source>
        <dbReference type="ARBA" id="ARBA00022692"/>
    </source>
</evidence>
<dbReference type="Pfam" id="PF05105">
    <property type="entry name" value="Phage_holin_4_1"/>
    <property type="match status" value="1"/>
</dbReference>
<evidence type="ECO:0000256" key="4">
    <source>
        <dbReference type="ARBA" id="ARBA00023136"/>
    </source>
</evidence>
<keyword evidence="6" id="KW-1185">Reference proteome</keyword>
<dbReference type="Proteomes" id="UP001138894">
    <property type="component" value="Unassembled WGS sequence"/>
</dbReference>
<keyword evidence="4" id="KW-0472">Membrane</keyword>
<accession>A0A9X1FAN8</accession>
<proteinExistence type="predicted"/>
<dbReference type="GO" id="GO:0016020">
    <property type="term" value="C:membrane"/>
    <property type="evidence" value="ECO:0007669"/>
    <property type="project" value="UniProtKB-SubCell"/>
</dbReference>
<dbReference type="EMBL" id="JAGSPD010000005">
    <property type="protein sequence ID" value="MBV7269105.1"/>
    <property type="molecule type" value="Genomic_DNA"/>
</dbReference>
<organism evidence="5 6">
    <name type="scientific">Winogradskyella luteola</name>
    <dbReference type="NCBI Taxonomy" id="2828330"/>
    <lineage>
        <taxon>Bacteria</taxon>
        <taxon>Pseudomonadati</taxon>
        <taxon>Bacteroidota</taxon>
        <taxon>Flavobacteriia</taxon>
        <taxon>Flavobacteriales</taxon>
        <taxon>Flavobacteriaceae</taxon>
        <taxon>Winogradskyella</taxon>
    </lineage>
</organism>
<dbReference type="AlphaFoldDB" id="A0A9X1FAN8"/>
<keyword evidence="2" id="KW-0812">Transmembrane</keyword>
<name>A0A9X1FAN8_9FLAO</name>
<evidence type="ECO:0000256" key="1">
    <source>
        <dbReference type="ARBA" id="ARBA00004141"/>
    </source>
</evidence>
<gene>
    <name evidence="5" type="ORF">KCG49_07890</name>
</gene>
<sequence length="149" mass="17119">MEKLMKFAFWLLTLLSPLNGVMVTMIFLIIVDFITGSYASFKKRIPIRGSRIAHTVSKFFIYNLVILAAYFLEKHIVNEVPFLKIIVGFIAIAEIKSILENYNQIYGVNPFKALVNFIKLTPLKNTVETLTESDQKENKNLNTNKNETK</sequence>
<comment type="subcellular location">
    <subcellularLocation>
        <location evidence="1">Membrane</location>
        <topology evidence="1">Multi-pass membrane protein</topology>
    </subcellularLocation>
</comment>
<evidence type="ECO:0000313" key="6">
    <source>
        <dbReference type="Proteomes" id="UP001138894"/>
    </source>
</evidence>
<evidence type="ECO:0000313" key="5">
    <source>
        <dbReference type="EMBL" id="MBV7269105.1"/>
    </source>
</evidence>
<evidence type="ECO:0000256" key="3">
    <source>
        <dbReference type="ARBA" id="ARBA00022989"/>
    </source>
</evidence>
<protein>
    <submittedName>
        <fullName evidence="5">Phage holin family protein</fullName>
    </submittedName>
</protein>
<comment type="caution">
    <text evidence="5">The sequence shown here is derived from an EMBL/GenBank/DDBJ whole genome shotgun (WGS) entry which is preliminary data.</text>
</comment>
<dbReference type="InterPro" id="IPR006480">
    <property type="entry name" value="Phage_holin_4_1"/>
</dbReference>
<reference evidence="5" key="1">
    <citation type="submission" date="2021-04" db="EMBL/GenBank/DDBJ databases">
        <authorList>
            <person name="Pira H."/>
            <person name="Risdian C."/>
            <person name="Wink J."/>
        </authorList>
    </citation>
    <scope>NUCLEOTIDE SEQUENCE</scope>
    <source>
        <strain evidence="5">WHY3</strain>
    </source>
</reference>
<keyword evidence="3" id="KW-1133">Transmembrane helix</keyword>